<dbReference type="RefSeq" id="WP_051736593.1">
    <property type="nucleotide sequence ID" value="NZ_BAAAUZ010000013.1"/>
</dbReference>
<evidence type="ECO:0000256" key="9">
    <source>
        <dbReference type="SAM" id="Phobius"/>
    </source>
</evidence>
<dbReference type="Proteomes" id="UP001143463">
    <property type="component" value="Unassembled WGS sequence"/>
</dbReference>
<evidence type="ECO:0000256" key="6">
    <source>
        <dbReference type="ARBA" id="ARBA00022989"/>
    </source>
</evidence>
<evidence type="ECO:0000256" key="8">
    <source>
        <dbReference type="SAM" id="MobiDB-lite"/>
    </source>
</evidence>
<feature type="region of interest" description="Disordered" evidence="8">
    <location>
        <begin position="317"/>
        <end position="354"/>
    </location>
</feature>
<organism evidence="10 11">
    <name type="scientific">Pseudonocardia halophobica</name>
    <dbReference type="NCBI Taxonomy" id="29401"/>
    <lineage>
        <taxon>Bacteria</taxon>
        <taxon>Bacillati</taxon>
        <taxon>Actinomycetota</taxon>
        <taxon>Actinomycetes</taxon>
        <taxon>Pseudonocardiales</taxon>
        <taxon>Pseudonocardiaceae</taxon>
        <taxon>Pseudonocardia</taxon>
    </lineage>
</organism>
<keyword evidence="5 9" id="KW-0812">Transmembrane</keyword>
<dbReference type="AlphaFoldDB" id="A0A9W6KY11"/>
<dbReference type="GO" id="GO:0055085">
    <property type="term" value="P:transmembrane transport"/>
    <property type="evidence" value="ECO:0007669"/>
    <property type="project" value="TreeGrafter"/>
</dbReference>
<evidence type="ECO:0000256" key="3">
    <source>
        <dbReference type="ARBA" id="ARBA00022448"/>
    </source>
</evidence>
<keyword evidence="4" id="KW-1003">Cell membrane</keyword>
<evidence type="ECO:0000256" key="5">
    <source>
        <dbReference type="ARBA" id="ARBA00022692"/>
    </source>
</evidence>
<reference evidence="10" key="2">
    <citation type="submission" date="2023-01" db="EMBL/GenBank/DDBJ databases">
        <authorList>
            <person name="Sun Q."/>
            <person name="Evtushenko L."/>
        </authorList>
    </citation>
    <scope>NUCLEOTIDE SEQUENCE</scope>
    <source>
        <strain evidence="10">VKM Ac-1069</strain>
    </source>
</reference>
<sequence length="354" mass="36943">MRILALIWLVVVPVVAAVLLASLLRPLARRLVRWHVPGPLAALVSLLLTVAVLAGVGFLVQLQVTAQLSALVDDLVDTVQRMRPLLARLGVGDLRLDRLETGVVDWLQAHRDQALSLAQTGAGVLVDTGTMMLLTLFVTFFLLYDGERVWRGVLVPFRGVARQRMDRAGRAAWGVVTAYMHGTAVIATIHGIVIGLVLFLLGVPLALPLAVLVFLGSFVPIAGALVAGGVAVLVTLATKGWVAGLILLVVLIAEDQLEGHVLQPLIVGRYVRLHPLLIGLALAVGSILGGIVGAVVAVPLAAVLRHTVPVLLGRPALSDGPADGDPTGGTGADDAADPVGPPDGQRTIRTGGRS</sequence>
<evidence type="ECO:0000256" key="7">
    <source>
        <dbReference type="ARBA" id="ARBA00023136"/>
    </source>
</evidence>
<proteinExistence type="inferred from homology"/>
<comment type="similarity">
    <text evidence="2">Belongs to the autoinducer-2 exporter (AI-2E) (TC 2.A.86) family.</text>
</comment>
<evidence type="ECO:0000313" key="11">
    <source>
        <dbReference type="Proteomes" id="UP001143463"/>
    </source>
</evidence>
<keyword evidence="6 9" id="KW-1133">Transmembrane helix</keyword>
<feature type="transmembrane region" description="Helical" evidence="9">
    <location>
        <begin position="273"/>
        <end position="304"/>
    </location>
</feature>
<keyword evidence="7 9" id="KW-0472">Membrane</keyword>
<evidence type="ECO:0000256" key="1">
    <source>
        <dbReference type="ARBA" id="ARBA00004651"/>
    </source>
</evidence>
<feature type="transmembrane region" description="Helical" evidence="9">
    <location>
        <begin position="6"/>
        <end position="28"/>
    </location>
</feature>
<feature type="transmembrane region" description="Helical" evidence="9">
    <location>
        <begin position="40"/>
        <end position="60"/>
    </location>
</feature>
<name>A0A9W6KY11_9PSEU</name>
<dbReference type="Pfam" id="PF01594">
    <property type="entry name" value="AI-2E_transport"/>
    <property type="match status" value="1"/>
</dbReference>
<comment type="subcellular location">
    <subcellularLocation>
        <location evidence="1">Cell membrane</location>
        <topology evidence="1">Multi-pass membrane protein</topology>
    </subcellularLocation>
</comment>
<protein>
    <recommendedName>
        <fullName evidence="12">AI-2E family transporter</fullName>
    </recommendedName>
</protein>
<evidence type="ECO:0000256" key="2">
    <source>
        <dbReference type="ARBA" id="ARBA00009773"/>
    </source>
</evidence>
<dbReference type="PANTHER" id="PTHR21716:SF53">
    <property type="entry name" value="PERMEASE PERM-RELATED"/>
    <property type="match status" value="1"/>
</dbReference>
<comment type="caution">
    <text evidence="10">The sequence shown here is derived from an EMBL/GenBank/DDBJ whole genome shotgun (WGS) entry which is preliminary data.</text>
</comment>
<evidence type="ECO:0000256" key="4">
    <source>
        <dbReference type="ARBA" id="ARBA00022475"/>
    </source>
</evidence>
<reference evidence="10" key="1">
    <citation type="journal article" date="2014" name="Int. J. Syst. Evol. Microbiol.">
        <title>Complete genome sequence of Corynebacterium casei LMG S-19264T (=DSM 44701T), isolated from a smear-ripened cheese.</title>
        <authorList>
            <consortium name="US DOE Joint Genome Institute (JGI-PGF)"/>
            <person name="Walter F."/>
            <person name="Albersmeier A."/>
            <person name="Kalinowski J."/>
            <person name="Ruckert C."/>
        </authorList>
    </citation>
    <scope>NUCLEOTIDE SEQUENCE</scope>
    <source>
        <strain evidence="10">VKM Ac-1069</strain>
    </source>
</reference>
<feature type="transmembrane region" description="Helical" evidence="9">
    <location>
        <begin position="122"/>
        <end position="144"/>
    </location>
</feature>
<keyword evidence="11" id="KW-1185">Reference proteome</keyword>
<dbReference type="GO" id="GO:0005886">
    <property type="term" value="C:plasma membrane"/>
    <property type="evidence" value="ECO:0007669"/>
    <property type="project" value="UniProtKB-SubCell"/>
</dbReference>
<keyword evidence="3" id="KW-0813">Transport</keyword>
<accession>A0A9W6KY11</accession>
<evidence type="ECO:0008006" key="12">
    <source>
        <dbReference type="Google" id="ProtNLM"/>
    </source>
</evidence>
<feature type="transmembrane region" description="Helical" evidence="9">
    <location>
        <begin position="233"/>
        <end position="253"/>
    </location>
</feature>
<dbReference type="InterPro" id="IPR002549">
    <property type="entry name" value="AI-2E-like"/>
</dbReference>
<feature type="transmembrane region" description="Helical" evidence="9">
    <location>
        <begin position="171"/>
        <end position="199"/>
    </location>
</feature>
<dbReference type="PANTHER" id="PTHR21716">
    <property type="entry name" value="TRANSMEMBRANE PROTEIN"/>
    <property type="match status" value="1"/>
</dbReference>
<feature type="transmembrane region" description="Helical" evidence="9">
    <location>
        <begin position="205"/>
        <end position="226"/>
    </location>
</feature>
<dbReference type="EMBL" id="BSFQ01000002">
    <property type="protein sequence ID" value="GLL09378.1"/>
    <property type="molecule type" value="Genomic_DNA"/>
</dbReference>
<evidence type="ECO:0000313" key="10">
    <source>
        <dbReference type="EMBL" id="GLL09378.1"/>
    </source>
</evidence>
<gene>
    <name evidence="10" type="ORF">GCM10017577_05180</name>
</gene>